<dbReference type="Proteomes" id="UP000008281">
    <property type="component" value="Unassembled WGS sequence"/>
</dbReference>
<feature type="transmembrane region" description="Helical" evidence="1">
    <location>
        <begin position="284"/>
        <end position="307"/>
    </location>
</feature>
<feature type="transmembrane region" description="Helical" evidence="1">
    <location>
        <begin position="153"/>
        <end position="175"/>
    </location>
</feature>
<keyword evidence="1" id="KW-0472">Membrane</keyword>
<dbReference type="HOGENOM" id="CLU_036335_4_1_1"/>
<reference evidence="2" key="1">
    <citation type="submission" date="2007-07" db="EMBL/GenBank/DDBJ databases">
        <title>PCAP assembly of the Caenorhabditis remanei genome.</title>
        <authorList>
            <consortium name="The Caenorhabditis remanei Sequencing Consortium"/>
            <person name="Wilson R.K."/>
        </authorList>
    </citation>
    <scope>NUCLEOTIDE SEQUENCE [LARGE SCALE GENOMIC DNA]</scope>
    <source>
        <strain evidence="2">PB4641</strain>
    </source>
</reference>
<gene>
    <name evidence="2" type="ORF">CRE_09038</name>
</gene>
<sequence length="389" mass="45396">MSEKSYLPYVSLAQKVGRLAFITTFISGFILILFNLFAVKKIFGTYKYIMIIFTALGKFLATLEVIFHPNLHFYNMGYIFFSLAKPFDMDPETLMYFVCKFVCLILIFNIKISAFYTGVYCVNISLLAVQFIYRYCAIFSVDNLKYFRGWKSFIWVFYCLFFAVQWLYGVHYMLIPDETTSNYFKQEILDRYSIQDNQVPLRAFMAYDPATGAIRLRNWMFTLNITIIMGVQYAVMIFCGVTMNLKMEARIRNLSSALKKHHKQLFRALVFQVRLFSNQSFTHFLKITSPTIFLFSPLIMVIYLPFFNIQLSFPAGATVCAFNFYPAMDVIIVMCVVTEYRVAAKSKPLELAMCDVKYLITEIWISCWKRSGRSEASSRVTHPMTQEAY</sequence>
<evidence type="ECO:0000313" key="3">
    <source>
        <dbReference type="Proteomes" id="UP000008281"/>
    </source>
</evidence>
<feature type="transmembrane region" description="Helical" evidence="1">
    <location>
        <begin position="94"/>
        <end position="116"/>
    </location>
</feature>
<dbReference type="EMBL" id="DS268409">
    <property type="protein sequence ID" value="EFO94810.1"/>
    <property type="molecule type" value="Genomic_DNA"/>
</dbReference>
<accession>E3LIX6</accession>
<organism evidence="3">
    <name type="scientific">Caenorhabditis remanei</name>
    <name type="common">Caenorhabditis vulgaris</name>
    <dbReference type="NCBI Taxonomy" id="31234"/>
    <lineage>
        <taxon>Eukaryota</taxon>
        <taxon>Metazoa</taxon>
        <taxon>Ecdysozoa</taxon>
        <taxon>Nematoda</taxon>
        <taxon>Chromadorea</taxon>
        <taxon>Rhabditida</taxon>
        <taxon>Rhabditina</taxon>
        <taxon>Rhabditomorpha</taxon>
        <taxon>Rhabditoidea</taxon>
        <taxon>Rhabditidae</taxon>
        <taxon>Peloderinae</taxon>
        <taxon>Caenorhabditis</taxon>
    </lineage>
</organism>
<keyword evidence="1" id="KW-1133">Transmembrane helix</keyword>
<dbReference type="AlphaFoldDB" id="E3LIX6"/>
<evidence type="ECO:0000313" key="2">
    <source>
        <dbReference type="EMBL" id="EFO94810.1"/>
    </source>
</evidence>
<feature type="transmembrane region" description="Helical" evidence="1">
    <location>
        <begin position="313"/>
        <end position="337"/>
    </location>
</feature>
<keyword evidence="1" id="KW-0812">Transmembrane</keyword>
<feature type="transmembrane region" description="Helical" evidence="1">
    <location>
        <begin position="46"/>
        <end position="65"/>
    </location>
</feature>
<name>E3LIX6_CAERE</name>
<dbReference type="InterPro" id="IPR019428">
    <property type="entry name" value="7TM_GPCR_serpentine_rcpt_Str"/>
</dbReference>
<evidence type="ECO:0000256" key="1">
    <source>
        <dbReference type="SAM" id="Phobius"/>
    </source>
</evidence>
<dbReference type="PANTHER" id="PTHR46000">
    <property type="entry name" value="SEVEN TM RECEPTOR-RELATED"/>
    <property type="match status" value="1"/>
</dbReference>
<dbReference type="PANTHER" id="PTHR46000:SF9">
    <property type="entry name" value="SEVEN TM RECEPTOR"/>
    <property type="match status" value="1"/>
</dbReference>
<proteinExistence type="predicted"/>
<feature type="transmembrane region" description="Helical" evidence="1">
    <location>
        <begin position="20"/>
        <end position="39"/>
    </location>
</feature>
<dbReference type="Pfam" id="PF10326">
    <property type="entry name" value="7TM_GPCR_Str"/>
    <property type="match status" value="1"/>
</dbReference>
<keyword evidence="3" id="KW-1185">Reference proteome</keyword>
<protein>
    <submittedName>
        <fullName evidence="2">Uncharacterized protein</fullName>
    </submittedName>
</protein>
<feature type="transmembrane region" description="Helical" evidence="1">
    <location>
        <begin position="225"/>
        <end position="245"/>
    </location>
</feature>
<dbReference type="InParanoid" id="E3LIX6"/>
<dbReference type="STRING" id="31234.E3LIX6"/>